<dbReference type="OrthoDB" id="9807923at2"/>
<evidence type="ECO:0000313" key="1">
    <source>
        <dbReference type="EMBL" id="SEA65348.1"/>
    </source>
</evidence>
<proteinExistence type="predicted"/>
<dbReference type="STRING" id="551991.SAMN05192529_13920"/>
<accession>A0A1H4CYH4</accession>
<keyword evidence="2" id="KW-1185">Reference proteome</keyword>
<sequence>MKYLKLAVFSIGSLFLLITGIGLLFPSQVTVIRSASFNQPVDSVYAMLHDIQHWKQWLFDSTHPVRRLTANSAGPGAAVQVGNSKITITHDSAYYIESTWQGGRSNDQICGWQLSQDKNTPGTLVRWHYTQHLDWYPWERVGAILNEKILGPSMDSSFAHLKRYFDAQ</sequence>
<organism evidence="1 2">
    <name type="scientific">Arachidicoccus rhizosphaerae</name>
    <dbReference type="NCBI Taxonomy" id="551991"/>
    <lineage>
        <taxon>Bacteria</taxon>
        <taxon>Pseudomonadati</taxon>
        <taxon>Bacteroidota</taxon>
        <taxon>Chitinophagia</taxon>
        <taxon>Chitinophagales</taxon>
        <taxon>Chitinophagaceae</taxon>
        <taxon>Arachidicoccus</taxon>
    </lineage>
</organism>
<gene>
    <name evidence="1" type="ORF">SAMN05192529_13920</name>
</gene>
<dbReference type="Gene3D" id="3.30.530.20">
    <property type="match status" value="1"/>
</dbReference>
<protein>
    <recommendedName>
        <fullName evidence="3">Polyketide cyclase / dehydrase and lipid transport</fullName>
    </recommendedName>
</protein>
<dbReference type="AlphaFoldDB" id="A0A1H4CYH4"/>
<dbReference type="EMBL" id="FNQY01000039">
    <property type="protein sequence ID" value="SEA65348.1"/>
    <property type="molecule type" value="Genomic_DNA"/>
</dbReference>
<evidence type="ECO:0000313" key="2">
    <source>
        <dbReference type="Proteomes" id="UP000199041"/>
    </source>
</evidence>
<reference evidence="1 2" key="1">
    <citation type="submission" date="2016-10" db="EMBL/GenBank/DDBJ databases">
        <authorList>
            <person name="de Groot N.N."/>
        </authorList>
    </citation>
    <scope>NUCLEOTIDE SEQUENCE [LARGE SCALE GENOMIC DNA]</scope>
    <source>
        <strain evidence="1 2">Vu-144</strain>
    </source>
</reference>
<name>A0A1H4CYH4_9BACT</name>
<dbReference type="Proteomes" id="UP000199041">
    <property type="component" value="Unassembled WGS sequence"/>
</dbReference>
<dbReference type="RefSeq" id="WP_091401428.1">
    <property type="nucleotide sequence ID" value="NZ_FNQY01000039.1"/>
</dbReference>
<dbReference type="InterPro" id="IPR023393">
    <property type="entry name" value="START-like_dom_sf"/>
</dbReference>
<dbReference type="SUPFAM" id="SSF55961">
    <property type="entry name" value="Bet v1-like"/>
    <property type="match status" value="1"/>
</dbReference>
<evidence type="ECO:0008006" key="3">
    <source>
        <dbReference type="Google" id="ProtNLM"/>
    </source>
</evidence>